<proteinExistence type="predicted"/>
<accession>A0A822ZK33</accession>
<dbReference type="InterPro" id="IPR008906">
    <property type="entry name" value="HATC_C_dom"/>
</dbReference>
<dbReference type="GO" id="GO:0005634">
    <property type="term" value="C:nucleus"/>
    <property type="evidence" value="ECO:0007669"/>
    <property type="project" value="UniProtKB-SubCell"/>
</dbReference>
<evidence type="ECO:0000256" key="3">
    <source>
        <dbReference type="ARBA" id="ARBA00022771"/>
    </source>
</evidence>
<dbReference type="InterPro" id="IPR012337">
    <property type="entry name" value="RNaseH-like_sf"/>
</dbReference>
<reference evidence="9 10" key="1">
    <citation type="journal article" date="2020" name="Mol. Biol. Evol.">
        <title>Distinct Expression and Methylation Patterns for Genes with Different Fates following a Single Whole-Genome Duplication in Flowering Plants.</title>
        <authorList>
            <person name="Shi T."/>
            <person name="Rahmani R.S."/>
            <person name="Gugger P.F."/>
            <person name="Wang M."/>
            <person name="Li H."/>
            <person name="Zhang Y."/>
            <person name="Li Z."/>
            <person name="Wang Q."/>
            <person name="Van de Peer Y."/>
            <person name="Marchal K."/>
            <person name="Chen J."/>
        </authorList>
    </citation>
    <scope>NUCLEOTIDE SEQUENCE [LARGE SCALE GENOMIC DNA]</scope>
    <source>
        <tissue evidence="9">Leaf</tissue>
    </source>
</reference>
<name>A0A822ZK33_NELNU</name>
<dbReference type="EMBL" id="DUZY01000006">
    <property type="protein sequence ID" value="DAD43719.1"/>
    <property type="molecule type" value="Genomic_DNA"/>
</dbReference>
<dbReference type="PANTHER" id="PTHR46481:SF10">
    <property type="entry name" value="ZINC FINGER BED DOMAIN-CONTAINING PROTEIN 39"/>
    <property type="match status" value="1"/>
</dbReference>
<dbReference type="GO" id="GO:0008270">
    <property type="term" value="F:zinc ion binding"/>
    <property type="evidence" value="ECO:0007669"/>
    <property type="project" value="UniProtKB-KW"/>
</dbReference>
<evidence type="ECO:0000256" key="5">
    <source>
        <dbReference type="ARBA" id="ARBA00023125"/>
    </source>
</evidence>
<dbReference type="GO" id="GO:0003677">
    <property type="term" value="F:DNA binding"/>
    <property type="evidence" value="ECO:0007669"/>
    <property type="project" value="UniProtKB-KW"/>
</dbReference>
<dbReference type="PANTHER" id="PTHR46481">
    <property type="entry name" value="ZINC FINGER BED DOMAIN-CONTAINING PROTEIN 4"/>
    <property type="match status" value="1"/>
</dbReference>
<keyword evidence="3" id="KW-0863">Zinc-finger</keyword>
<dbReference type="InterPro" id="IPR025525">
    <property type="entry name" value="hAT-like_transposase_RNase-H"/>
</dbReference>
<dbReference type="InterPro" id="IPR052035">
    <property type="entry name" value="ZnF_BED_domain_contain"/>
</dbReference>
<keyword evidence="2" id="KW-0479">Metal-binding</keyword>
<evidence type="ECO:0000256" key="1">
    <source>
        <dbReference type="ARBA" id="ARBA00004123"/>
    </source>
</evidence>
<evidence type="ECO:0008006" key="11">
    <source>
        <dbReference type="Google" id="ProtNLM"/>
    </source>
</evidence>
<gene>
    <name evidence="9" type="ORF">HUJ06_001949</name>
</gene>
<keyword evidence="6" id="KW-0539">Nucleus</keyword>
<evidence type="ECO:0000256" key="4">
    <source>
        <dbReference type="ARBA" id="ARBA00022833"/>
    </source>
</evidence>
<evidence type="ECO:0000313" key="10">
    <source>
        <dbReference type="Proteomes" id="UP000607653"/>
    </source>
</evidence>
<comment type="subcellular location">
    <subcellularLocation>
        <location evidence="1">Nucleus</location>
    </subcellularLocation>
</comment>
<evidence type="ECO:0000259" key="8">
    <source>
        <dbReference type="Pfam" id="PF14372"/>
    </source>
</evidence>
<feature type="domain" description="HAT C-terminal dimerisation" evidence="7">
    <location>
        <begin position="321"/>
        <end position="403"/>
    </location>
</feature>
<evidence type="ECO:0000256" key="2">
    <source>
        <dbReference type="ARBA" id="ARBA00022723"/>
    </source>
</evidence>
<protein>
    <recommendedName>
        <fullName evidence="11">Zinc finger BED domain-containing protein RICESLEEPER 2-like</fullName>
    </recommendedName>
</protein>
<keyword evidence="10" id="KW-1185">Reference proteome</keyword>
<organism evidence="9 10">
    <name type="scientific">Nelumbo nucifera</name>
    <name type="common">Sacred lotus</name>
    <dbReference type="NCBI Taxonomy" id="4432"/>
    <lineage>
        <taxon>Eukaryota</taxon>
        <taxon>Viridiplantae</taxon>
        <taxon>Streptophyta</taxon>
        <taxon>Embryophyta</taxon>
        <taxon>Tracheophyta</taxon>
        <taxon>Spermatophyta</taxon>
        <taxon>Magnoliopsida</taxon>
        <taxon>Proteales</taxon>
        <taxon>Nelumbonaceae</taxon>
        <taxon>Nelumbo</taxon>
    </lineage>
</organism>
<dbReference type="AlphaFoldDB" id="A0A822ZK33"/>
<keyword evidence="4" id="KW-0862">Zinc</keyword>
<dbReference type="Pfam" id="PF14372">
    <property type="entry name" value="hAT-like_RNase-H"/>
    <property type="match status" value="1"/>
</dbReference>
<keyword evidence="5" id="KW-0238">DNA-binding</keyword>
<dbReference type="SUPFAM" id="SSF53098">
    <property type="entry name" value="Ribonuclease H-like"/>
    <property type="match status" value="1"/>
</dbReference>
<evidence type="ECO:0000256" key="6">
    <source>
        <dbReference type="ARBA" id="ARBA00023242"/>
    </source>
</evidence>
<dbReference type="Pfam" id="PF05699">
    <property type="entry name" value="Dimer_Tnp_hAT"/>
    <property type="match status" value="1"/>
</dbReference>
<evidence type="ECO:0000259" key="7">
    <source>
        <dbReference type="Pfam" id="PF05699"/>
    </source>
</evidence>
<comment type="caution">
    <text evidence="9">The sequence shown here is derived from an EMBL/GenBank/DDBJ whole genome shotgun (WGS) entry which is preliminary data.</text>
</comment>
<dbReference type="SUPFAM" id="SSF140996">
    <property type="entry name" value="Hermes dimerisation domain"/>
    <property type="match status" value="1"/>
</dbReference>
<dbReference type="Proteomes" id="UP000607653">
    <property type="component" value="Unassembled WGS sequence"/>
</dbReference>
<sequence length="435" mass="50905">MCASKQQAEVEFKFDQDRSRMDLAKMIMKHGHPFSIVEEEFFQMFVNNFQPSFRLLYRNTIKNDVMKIYMDEKEKLYKCFDSLDCRISLTTDMWTSEQNLGYCCLTTHFIDNGWELKKKVIAFMVVECPHDGNTLYEVVMERELRNRLCVKGLLPLNGDLFHVRCAAYILNLIVQDGLREISSLLHKIRESVKYWLDSEHEYVHSMANRMKQKYDKYWDECSLVLDIAVVLDPRFKMEIVTYYYNLIYGETTERHVTRVREAMNDLYSKYVGFDIEDRSLVCSSIASQPLRIHGVLDFLSGFDRWLIVEHLECCLGTQKLELDLYLEEKPILRGEEFDIFRLWRVDGLKFPKLSRLARDIWAILVSIVASEGTFSTGDRIVDQYHTSLLPEKVEALVYGQDWLEAPTTKELDFEAAATSPACVASTTDINRTCKL</sequence>
<dbReference type="GO" id="GO:0046983">
    <property type="term" value="F:protein dimerization activity"/>
    <property type="evidence" value="ECO:0007669"/>
    <property type="project" value="InterPro"/>
</dbReference>
<feature type="domain" description="hAT-like transposase RNase-H fold" evidence="8">
    <location>
        <begin position="185"/>
        <end position="270"/>
    </location>
</feature>
<evidence type="ECO:0000313" key="9">
    <source>
        <dbReference type="EMBL" id="DAD43719.1"/>
    </source>
</evidence>